<organism evidence="2 3">
    <name type="scientific">Aquatica leii</name>
    <dbReference type="NCBI Taxonomy" id="1421715"/>
    <lineage>
        <taxon>Eukaryota</taxon>
        <taxon>Metazoa</taxon>
        <taxon>Ecdysozoa</taxon>
        <taxon>Arthropoda</taxon>
        <taxon>Hexapoda</taxon>
        <taxon>Insecta</taxon>
        <taxon>Pterygota</taxon>
        <taxon>Neoptera</taxon>
        <taxon>Endopterygota</taxon>
        <taxon>Coleoptera</taxon>
        <taxon>Polyphaga</taxon>
        <taxon>Elateriformia</taxon>
        <taxon>Elateroidea</taxon>
        <taxon>Lampyridae</taxon>
        <taxon>Luciolinae</taxon>
        <taxon>Aquatica</taxon>
    </lineage>
</organism>
<feature type="domain" description="Reverse transcriptase" evidence="1">
    <location>
        <begin position="1"/>
        <end position="72"/>
    </location>
</feature>
<proteinExistence type="predicted"/>
<name>A0AAN7P0D9_9COLE</name>
<accession>A0AAN7P0D9</accession>
<dbReference type="InterPro" id="IPR000477">
    <property type="entry name" value="RT_dom"/>
</dbReference>
<evidence type="ECO:0000259" key="1">
    <source>
        <dbReference type="PROSITE" id="PS50878"/>
    </source>
</evidence>
<dbReference type="Proteomes" id="UP001353858">
    <property type="component" value="Unassembled WGS sequence"/>
</dbReference>
<keyword evidence="3" id="KW-1185">Reference proteome</keyword>
<dbReference type="PANTHER" id="PTHR47027:SF20">
    <property type="entry name" value="REVERSE TRANSCRIPTASE-LIKE PROTEIN WITH RNA-DIRECTED DNA POLYMERASE DOMAIN"/>
    <property type="match status" value="1"/>
</dbReference>
<dbReference type="AlphaFoldDB" id="A0AAN7P0D9"/>
<evidence type="ECO:0000313" key="2">
    <source>
        <dbReference type="EMBL" id="KAK4874332.1"/>
    </source>
</evidence>
<dbReference type="PANTHER" id="PTHR47027">
    <property type="entry name" value="REVERSE TRANSCRIPTASE DOMAIN-CONTAINING PROTEIN"/>
    <property type="match status" value="1"/>
</dbReference>
<sequence>MGIPIRDETLYTLLFADDQVIVASDMDDANYMLRKLIEEYERWGLTINVSKTEYLAIGENDLNSLLWNNKITKKTKHMIYQSIVESITTYGSEIWVLNKRDRDRLLALEMDYWRRSNGTSRLEHVRNEQIRQDMKVDKTIIDTIETKRLLWYGHLERMEETRWPQKIWKWTPQGKRKRGRPTRTWFQ</sequence>
<comment type="caution">
    <text evidence="2">The sequence shown here is derived from an EMBL/GenBank/DDBJ whole genome shotgun (WGS) entry which is preliminary data.</text>
</comment>
<dbReference type="PROSITE" id="PS50878">
    <property type="entry name" value="RT_POL"/>
    <property type="match status" value="1"/>
</dbReference>
<gene>
    <name evidence="2" type="ORF">RN001_013692</name>
</gene>
<dbReference type="EMBL" id="JARPUR010000006">
    <property type="protein sequence ID" value="KAK4874332.1"/>
    <property type="molecule type" value="Genomic_DNA"/>
</dbReference>
<protein>
    <recommendedName>
        <fullName evidence="1">Reverse transcriptase domain-containing protein</fullName>
    </recommendedName>
</protein>
<evidence type="ECO:0000313" key="3">
    <source>
        <dbReference type="Proteomes" id="UP001353858"/>
    </source>
</evidence>
<reference evidence="3" key="1">
    <citation type="submission" date="2023-01" db="EMBL/GenBank/DDBJ databases">
        <title>Key to firefly adult light organ development and bioluminescence: homeobox transcription factors regulate luciferase expression and transportation to peroxisome.</title>
        <authorList>
            <person name="Fu X."/>
        </authorList>
    </citation>
    <scope>NUCLEOTIDE SEQUENCE [LARGE SCALE GENOMIC DNA]</scope>
</reference>